<dbReference type="WBParaSite" id="PS1159_v2.g22605.t1">
    <property type="protein sequence ID" value="PS1159_v2.g22605.t1"/>
    <property type="gene ID" value="PS1159_v2.g22605"/>
</dbReference>
<protein>
    <submittedName>
        <fullName evidence="2">Uncharacterized protein</fullName>
    </submittedName>
</protein>
<reference evidence="2" key="1">
    <citation type="submission" date="2022-11" db="UniProtKB">
        <authorList>
            <consortium name="WormBaseParasite"/>
        </authorList>
    </citation>
    <scope>IDENTIFICATION</scope>
</reference>
<name>A0AC35G004_9BILA</name>
<evidence type="ECO:0000313" key="1">
    <source>
        <dbReference type="Proteomes" id="UP000887580"/>
    </source>
</evidence>
<proteinExistence type="predicted"/>
<sequence>MSIILWFIFGFFGVNLINGAMIHASEYSETAAEIKLSNKSFLYNNINQNQLMAGRPDTDPYGLPITLWSSYRLCPYSDSVQFQIFLSTKKSTCKFTIVQTPKHTIQSQIGGNIQSQVYVFEEHDDEMLTNITIWSNGSVQVLNRETELRCSPNFFAEIPTFVSIRVTESKRCRFAVILQGDEPDTIYEDPDGNMLHNYYIDKNILITTFSVLCAFILALDLTHTVYFIL</sequence>
<organism evidence="1 2">
    <name type="scientific">Panagrolaimus sp. PS1159</name>
    <dbReference type="NCBI Taxonomy" id="55785"/>
    <lineage>
        <taxon>Eukaryota</taxon>
        <taxon>Metazoa</taxon>
        <taxon>Ecdysozoa</taxon>
        <taxon>Nematoda</taxon>
        <taxon>Chromadorea</taxon>
        <taxon>Rhabditida</taxon>
        <taxon>Tylenchina</taxon>
        <taxon>Panagrolaimomorpha</taxon>
        <taxon>Panagrolaimoidea</taxon>
        <taxon>Panagrolaimidae</taxon>
        <taxon>Panagrolaimus</taxon>
    </lineage>
</organism>
<dbReference type="Proteomes" id="UP000887580">
    <property type="component" value="Unplaced"/>
</dbReference>
<accession>A0AC35G004</accession>
<evidence type="ECO:0000313" key="2">
    <source>
        <dbReference type="WBParaSite" id="PS1159_v2.g22605.t1"/>
    </source>
</evidence>